<dbReference type="AlphaFoldDB" id="A0AAV3YH15"/>
<sequence length="341" mass="38621">MPNSNKGAMVALAIAMPASVWLLYLWFLHNNRGAADRKRLDQGNHECEVLSNSMYEAMESVRRWEGCRKNPGHCNFIPITEFSITDLPESYQIPEVFDLIKNVSARTVRIRVNYTSPARPEDYVFSDSRGKYIPHVGSGWIRDLEKRYGPCRCPECDGQATPFKQWWLVRVYTCSHVVFDTKEAQSTMVDVFYESEASRKNGEMMTMPGFKVTYRDEDHDSCKFYCITHDEELIKKLTVYTSKWEKIPKALMAMESLCVVVSHPHGRSKLVTVGELKDWKDEVFGVSQIYSTATCGGSSGAPVIIPRRRGDGSGWVPTMFPHSQALVNGLNMSAVGAARSY</sequence>
<feature type="transmembrane region" description="Helical" evidence="1">
    <location>
        <begin position="7"/>
        <end position="27"/>
    </location>
</feature>
<dbReference type="InterPro" id="IPR009003">
    <property type="entry name" value="Peptidase_S1_PA"/>
</dbReference>
<proteinExistence type="predicted"/>
<evidence type="ECO:0000313" key="2">
    <source>
        <dbReference type="EMBL" id="GFN82470.1"/>
    </source>
</evidence>
<reference evidence="2 3" key="1">
    <citation type="journal article" date="2021" name="Elife">
        <title>Chloroplast acquisition without the gene transfer in kleptoplastic sea slugs, Plakobranchus ocellatus.</title>
        <authorList>
            <person name="Maeda T."/>
            <person name="Takahashi S."/>
            <person name="Yoshida T."/>
            <person name="Shimamura S."/>
            <person name="Takaki Y."/>
            <person name="Nagai Y."/>
            <person name="Toyoda A."/>
            <person name="Suzuki Y."/>
            <person name="Arimoto A."/>
            <person name="Ishii H."/>
            <person name="Satoh N."/>
            <person name="Nishiyama T."/>
            <person name="Hasebe M."/>
            <person name="Maruyama T."/>
            <person name="Minagawa J."/>
            <person name="Obokata J."/>
            <person name="Shigenobu S."/>
        </authorList>
    </citation>
    <scope>NUCLEOTIDE SEQUENCE [LARGE SCALE GENOMIC DNA]</scope>
</reference>
<keyword evidence="1" id="KW-1133">Transmembrane helix</keyword>
<protein>
    <submittedName>
        <fullName evidence="2">Cytochrome p450, family 3, subfamily a, polypeptide 65</fullName>
    </submittedName>
</protein>
<evidence type="ECO:0000313" key="3">
    <source>
        <dbReference type="Proteomes" id="UP000735302"/>
    </source>
</evidence>
<organism evidence="2 3">
    <name type="scientific">Plakobranchus ocellatus</name>
    <dbReference type="NCBI Taxonomy" id="259542"/>
    <lineage>
        <taxon>Eukaryota</taxon>
        <taxon>Metazoa</taxon>
        <taxon>Spiralia</taxon>
        <taxon>Lophotrochozoa</taxon>
        <taxon>Mollusca</taxon>
        <taxon>Gastropoda</taxon>
        <taxon>Heterobranchia</taxon>
        <taxon>Euthyneura</taxon>
        <taxon>Panpulmonata</taxon>
        <taxon>Sacoglossa</taxon>
        <taxon>Placobranchoidea</taxon>
        <taxon>Plakobranchidae</taxon>
        <taxon>Plakobranchus</taxon>
    </lineage>
</organism>
<dbReference type="EMBL" id="BLXT01000981">
    <property type="protein sequence ID" value="GFN82470.1"/>
    <property type="molecule type" value="Genomic_DNA"/>
</dbReference>
<comment type="caution">
    <text evidence="2">The sequence shown here is derived from an EMBL/GenBank/DDBJ whole genome shotgun (WGS) entry which is preliminary data.</text>
</comment>
<keyword evidence="3" id="KW-1185">Reference proteome</keyword>
<evidence type="ECO:0000256" key="1">
    <source>
        <dbReference type="SAM" id="Phobius"/>
    </source>
</evidence>
<gene>
    <name evidence="2" type="ORF">PoB_000897600</name>
</gene>
<dbReference type="SUPFAM" id="SSF50494">
    <property type="entry name" value="Trypsin-like serine proteases"/>
    <property type="match status" value="1"/>
</dbReference>
<accession>A0AAV3YH15</accession>
<dbReference type="Proteomes" id="UP000735302">
    <property type="component" value="Unassembled WGS sequence"/>
</dbReference>
<keyword evidence="1" id="KW-0812">Transmembrane</keyword>
<name>A0AAV3YH15_9GAST</name>
<keyword evidence="1" id="KW-0472">Membrane</keyword>